<accession>A0A2S4UT98</accession>
<proteinExistence type="predicted"/>
<sequence length="94" mass="10711">MWADDYHQLQRAHWSQGINTKKIILEFVQKHVCTKACKGLGLLDLEEISWSPKSKITKRESMSAPIDTQMNPEDLELISIIRKGKKVPGFSCNA</sequence>
<comment type="caution">
    <text evidence="1">The sequence shown here is derived from an EMBL/GenBank/DDBJ whole genome shotgun (WGS) entry which is preliminary data.</text>
</comment>
<protein>
    <recommendedName>
        <fullName evidence="3">Alpha-type protein kinase domain-containing protein</fullName>
    </recommendedName>
</protein>
<evidence type="ECO:0000313" key="2">
    <source>
        <dbReference type="Proteomes" id="UP000238274"/>
    </source>
</evidence>
<reference evidence="1 2" key="1">
    <citation type="submission" date="2017-12" db="EMBL/GenBank/DDBJ databases">
        <title>Gene loss provides genomic basis for host adaptation in cereal stripe rust fungi.</title>
        <authorList>
            <person name="Xia C."/>
        </authorList>
    </citation>
    <scope>NUCLEOTIDE SEQUENCE [LARGE SCALE GENOMIC DNA]</scope>
    <source>
        <strain evidence="1 2">93TX-2</strain>
    </source>
</reference>
<evidence type="ECO:0000313" key="1">
    <source>
        <dbReference type="EMBL" id="POW00497.1"/>
    </source>
</evidence>
<keyword evidence="2" id="KW-1185">Reference proteome</keyword>
<reference evidence="2" key="2">
    <citation type="journal article" date="2018" name="BMC Genomics">
        <title>Genomic insights into host adaptation between the wheat stripe rust pathogen (Puccinia striiformis f. sp. tritici) and the barley stripe rust pathogen (Puccinia striiformis f. sp. hordei).</title>
        <authorList>
            <person name="Xia C."/>
            <person name="Wang M."/>
            <person name="Yin C."/>
            <person name="Cornejo O.E."/>
            <person name="Hulbert S.H."/>
            <person name="Chen X."/>
        </authorList>
    </citation>
    <scope>NUCLEOTIDE SEQUENCE [LARGE SCALE GENOMIC DNA]</scope>
    <source>
        <strain evidence="2">93TX-2</strain>
    </source>
</reference>
<dbReference type="OrthoDB" id="10582098at2759"/>
<reference evidence="2" key="3">
    <citation type="journal article" date="2018" name="Mol. Plant Microbe Interact.">
        <title>Genome sequence resources for the wheat stripe rust pathogen (Puccinia striiformis f. sp. tritici) and the barley stripe rust pathogen (Puccinia striiformis f. sp. hordei).</title>
        <authorList>
            <person name="Xia C."/>
            <person name="Wang M."/>
            <person name="Yin C."/>
            <person name="Cornejo O.E."/>
            <person name="Hulbert S.H."/>
            <person name="Chen X."/>
        </authorList>
    </citation>
    <scope>NUCLEOTIDE SEQUENCE [LARGE SCALE GENOMIC DNA]</scope>
    <source>
        <strain evidence="2">93TX-2</strain>
    </source>
</reference>
<name>A0A2S4UT98_9BASI</name>
<dbReference type="VEuPathDB" id="FungiDB:PSHT_13018"/>
<gene>
    <name evidence="1" type="ORF">PSHT_13018</name>
</gene>
<organism evidence="1 2">
    <name type="scientific">Puccinia striiformis</name>
    <dbReference type="NCBI Taxonomy" id="27350"/>
    <lineage>
        <taxon>Eukaryota</taxon>
        <taxon>Fungi</taxon>
        <taxon>Dikarya</taxon>
        <taxon>Basidiomycota</taxon>
        <taxon>Pucciniomycotina</taxon>
        <taxon>Pucciniomycetes</taxon>
        <taxon>Pucciniales</taxon>
        <taxon>Pucciniaceae</taxon>
        <taxon>Puccinia</taxon>
    </lineage>
</organism>
<dbReference type="AlphaFoldDB" id="A0A2S4UT98"/>
<dbReference type="VEuPathDB" id="FungiDB:PSTT_07638"/>
<evidence type="ECO:0008006" key="3">
    <source>
        <dbReference type="Google" id="ProtNLM"/>
    </source>
</evidence>
<dbReference type="EMBL" id="PKSM01000250">
    <property type="protein sequence ID" value="POW00497.1"/>
    <property type="molecule type" value="Genomic_DNA"/>
</dbReference>
<dbReference type="Proteomes" id="UP000238274">
    <property type="component" value="Unassembled WGS sequence"/>
</dbReference>